<proteinExistence type="predicted"/>
<accession>A0A834WR61</accession>
<evidence type="ECO:0000313" key="2">
    <source>
        <dbReference type="EMBL" id="KAF7830943.1"/>
    </source>
</evidence>
<dbReference type="EMBL" id="JAAIUW010000005">
    <property type="protein sequence ID" value="KAF7830943.1"/>
    <property type="molecule type" value="Genomic_DNA"/>
</dbReference>
<dbReference type="AlphaFoldDB" id="A0A834WR61"/>
<comment type="caution">
    <text evidence="2">The sequence shown here is derived from an EMBL/GenBank/DDBJ whole genome shotgun (WGS) entry which is preliminary data.</text>
</comment>
<evidence type="ECO:0000256" key="1">
    <source>
        <dbReference type="SAM" id="MobiDB-lite"/>
    </source>
</evidence>
<gene>
    <name evidence="2" type="ORF">G2W53_013276</name>
</gene>
<feature type="compositionally biased region" description="Polar residues" evidence="1">
    <location>
        <begin position="1"/>
        <end position="10"/>
    </location>
</feature>
<feature type="region of interest" description="Disordered" evidence="1">
    <location>
        <begin position="1"/>
        <end position="21"/>
    </location>
</feature>
<sequence length="21" mass="2353">MEGANMNMNTPKLKAFKALDK</sequence>
<evidence type="ECO:0000313" key="3">
    <source>
        <dbReference type="Proteomes" id="UP000634136"/>
    </source>
</evidence>
<name>A0A834WR61_9FABA</name>
<reference evidence="2" key="1">
    <citation type="submission" date="2020-09" db="EMBL/GenBank/DDBJ databases">
        <title>Genome-Enabled Discovery of Anthraquinone Biosynthesis in Senna tora.</title>
        <authorList>
            <person name="Kang S.-H."/>
            <person name="Pandey R.P."/>
            <person name="Lee C.-M."/>
            <person name="Sim J.-S."/>
            <person name="Jeong J.-T."/>
            <person name="Choi B.-S."/>
            <person name="Jung M."/>
            <person name="Ginzburg D."/>
            <person name="Zhao K."/>
            <person name="Won S.Y."/>
            <person name="Oh T.-J."/>
            <person name="Yu Y."/>
            <person name="Kim N.-H."/>
            <person name="Lee O.R."/>
            <person name="Lee T.-H."/>
            <person name="Bashyal P."/>
            <person name="Kim T.-S."/>
            <person name="Lee W.-H."/>
            <person name="Kawkins C."/>
            <person name="Kim C.-K."/>
            <person name="Kim J.S."/>
            <person name="Ahn B.O."/>
            <person name="Rhee S.Y."/>
            <person name="Sohng J.K."/>
        </authorList>
    </citation>
    <scope>NUCLEOTIDE SEQUENCE</scope>
    <source>
        <tissue evidence="2">Leaf</tissue>
    </source>
</reference>
<keyword evidence="3" id="KW-1185">Reference proteome</keyword>
<dbReference type="Proteomes" id="UP000634136">
    <property type="component" value="Unassembled WGS sequence"/>
</dbReference>
<protein>
    <submittedName>
        <fullName evidence="2">Uncharacterized protein</fullName>
    </submittedName>
</protein>
<organism evidence="2 3">
    <name type="scientific">Senna tora</name>
    <dbReference type="NCBI Taxonomy" id="362788"/>
    <lineage>
        <taxon>Eukaryota</taxon>
        <taxon>Viridiplantae</taxon>
        <taxon>Streptophyta</taxon>
        <taxon>Embryophyta</taxon>
        <taxon>Tracheophyta</taxon>
        <taxon>Spermatophyta</taxon>
        <taxon>Magnoliopsida</taxon>
        <taxon>eudicotyledons</taxon>
        <taxon>Gunneridae</taxon>
        <taxon>Pentapetalae</taxon>
        <taxon>rosids</taxon>
        <taxon>fabids</taxon>
        <taxon>Fabales</taxon>
        <taxon>Fabaceae</taxon>
        <taxon>Caesalpinioideae</taxon>
        <taxon>Cassia clade</taxon>
        <taxon>Senna</taxon>
    </lineage>
</organism>